<feature type="transmembrane region" description="Helical" evidence="2">
    <location>
        <begin position="25"/>
        <end position="47"/>
    </location>
</feature>
<dbReference type="AlphaFoldDB" id="A0A448XBS0"/>
<evidence type="ECO:0000256" key="1">
    <source>
        <dbReference type="PIRSR" id="PIRSR607822-1"/>
    </source>
</evidence>
<dbReference type="GO" id="GO:0031179">
    <property type="term" value="P:peptide modification"/>
    <property type="evidence" value="ECO:0007669"/>
    <property type="project" value="InterPro"/>
</dbReference>
<dbReference type="PANTHER" id="PTHR12736">
    <property type="entry name" value="LANC-LIKE PROTEIN"/>
    <property type="match status" value="1"/>
</dbReference>
<feature type="binding site" evidence="1">
    <location>
        <position position="130"/>
    </location>
    <ligand>
        <name>Zn(2+)</name>
        <dbReference type="ChEBI" id="CHEBI:29105"/>
    </ligand>
</feature>
<keyword evidence="1" id="KW-0479">Metal-binding</keyword>
<reference evidence="3" key="1">
    <citation type="submission" date="2018-11" db="EMBL/GenBank/DDBJ databases">
        <authorList>
            <consortium name="Pathogen Informatics"/>
        </authorList>
    </citation>
    <scope>NUCLEOTIDE SEQUENCE</scope>
</reference>
<feature type="non-terminal residue" evidence="3">
    <location>
        <position position="219"/>
    </location>
</feature>
<sequence>RDTFEIASYRTFLIENKTETSSYRALFEFSFSGAAHGLIGILFSILVHPSFLDICPVAEKIIDHTLRMLASDAITPSDSGNLPESMDELPPAKHRDMEKKCATAVVSRSCCIKIPSSAFYYHIVSAGICHGVAGNGYVFLLLHRLTNGTEPIWLYRAACFADFLTQPVFLNSVLYYHQNGISLFEGLSGTACFLSDLANPDKAAFPLMDPFWAVEPWEK</sequence>
<keyword evidence="4" id="KW-1185">Reference proteome</keyword>
<dbReference type="SUPFAM" id="SSF158745">
    <property type="entry name" value="LanC-like"/>
    <property type="match status" value="1"/>
</dbReference>
<accession>A0A448XBS0</accession>
<dbReference type="Proteomes" id="UP000784294">
    <property type="component" value="Unassembled WGS sequence"/>
</dbReference>
<dbReference type="GO" id="GO:0005975">
    <property type="term" value="P:carbohydrate metabolic process"/>
    <property type="evidence" value="ECO:0007669"/>
    <property type="project" value="InterPro"/>
</dbReference>
<keyword evidence="2" id="KW-0472">Membrane</keyword>
<name>A0A448XBS0_9PLAT</name>
<evidence type="ECO:0000256" key="2">
    <source>
        <dbReference type="SAM" id="Phobius"/>
    </source>
</evidence>
<dbReference type="InterPro" id="IPR007822">
    <property type="entry name" value="LANC-like"/>
</dbReference>
<feature type="binding site" evidence="1">
    <location>
        <position position="129"/>
    </location>
    <ligand>
        <name>Zn(2+)</name>
        <dbReference type="ChEBI" id="CHEBI:29105"/>
    </ligand>
</feature>
<proteinExistence type="predicted"/>
<organism evidence="3 4">
    <name type="scientific">Protopolystoma xenopodis</name>
    <dbReference type="NCBI Taxonomy" id="117903"/>
    <lineage>
        <taxon>Eukaryota</taxon>
        <taxon>Metazoa</taxon>
        <taxon>Spiralia</taxon>
        <taxon>Lophotrochozoa</taxon>
        <taxon>Platyhelminthes</taxon>
        <taxon>Monogenea</taxon>
        <taxon>Polyopisthocotylea</taxon>
        <taxon>Polystomatidea</taxon>
        <taxon>Polystomatidae</taxon>
        <taxon>Protopolystoma</taxon>
    </lineage>
</organism>
<dbReference type="GO" id="GO:0046872">
    <property type="term" value="F:metal ion binding"/>
    <property type="evidence" value="ECO:0007669"/>
    <property type="project" value="UniProtKB-KW"/>
</dbReference>
<evidence type="ECO:0000313" key="4">
    <source>
        <dbReference type="Proteomes" id="UP000784294"/>
    </source>
</evidence>
<keyword evidence="1" id="KW-0862">Zinc</keyword>
<protein>
    <submittedName>
        <fullName evidence="3">Uncharacterized protein</fullName>
    </submittedName>
</protein>
<gene>
    <name evidence="3" type="ORF">PXEA_LOCUS26511</name>
</gene>
<dbReference type="GO" id="GO:0005886">
    <property type="term" value="C:plasma membrane"/>
    <property type="evidence" value="ECO:0007669"/>
    <property type="project" value="TreeGrafter"/>
</dbReference>
<comment type="caution">
    <text evidence="3">The sequence shown here is derived from an EMBL/GenBank/DDBJ whole genome shotgun (WGS) entry which is preliminary data.</text>
</comment>
<keyword evidence="2" id="KW-1133">Transmembrane helix</keyword>
<keyword evidence="2" id="KW-0812">Transmembrane</keyword>
<dbReference type="PRINTS" id="PR01950">
    <property type="entry name" value="LANCSUPER"/>
</dbReference>
<dbReference type="PANTHER" id="PTHR12736:SF7">
    <property type="entry name" value="LANC-LIKE PROTEIN 3"/>
    <property type="match status" value="1"/>
</dbReference>
<dbReference type="Pfam" id="PF05147">
    <property type="entry name" value="LANC_like"/>
    <property type="match status" value="1"/>
</dbReference>
<evidence type="ECO:0000313" key="3">
    <source>
        <dbReference type="EMBL" id="VEL33071.1"/>
    </source>
</evidence>
<dbReference type="Gene3D" id="1.50.10.10">
    <property type="match status" value="1"/>
</dbReference>
<dbReference type="InterPro" id="IPR012341">
    <property type="entry name" value="6hp_glycosidase-like_sf"/>
</dbReference>
<dbReference type="OrthoDB" id="10257263at2759"/>
<dbReference type="EMBL" id="CAAALY010245122">
    <property type="protein sequence ID" value="VEL33071.1"/>
    <property type="molecule type" value="Genomic_DNA"/>
</dbReference>